<evidence type="ECO:0000313" key="1">
    <source>
        <dbReference type="EMBL" id="KOB72711.1"/>
    </source>
</evidence>
<reference evidence="1 2" key="1">
    <citation type="journal article" date="2015" name="Genome Biol. Evol.">
        <title>The genome of winter moth (Operophtera brumata) provides a genomic perspective on sexual dimorphism and phenology.</title>
        <authorList>
            <person name="Derks M.F."/>
            <person name="Smit S."/>
            <person name="Salis L."/>
            <person name="Schijlen E."/>
            <person name="Bossers A."/>
            <person name="Mateman C."/>
            <person name="Pijl A.S."/>
            <person name="de Ridder D."/>
            <person name="Groenen M.A."/>
            <person name="Visser M.E."/>
            <person name="Megens H.J."/>
        </authorList>
    </citation>
    <scope>NUCLEOTIDE SEQUENCE [LARGE SCALE GENOMIC DNA]</scope>
    <source>
        <strain evidence="1">WM2013NL</strain>
        <tissue evidence="1">Head and thorax</tissue>
    </source>
</reference>
<organism evidence="1 2">
    <name type="scientific">Operophtera brumata</name>
    <name type="common">Winter moth</name>
    <name type="synonym">Phalaena brumata</name>
    <dbReference type="NCBI Taxonomy" id="104452"/>
    <lineage>
        <taxon>Eukaryota</taxon>
        <taxon>Metazoa</taxon>
        <taxon>Ecdysozoa</taxon>
        <taxon>Arthropoda</taxon>
        <taxon>Hexapoda</taxon>
        <taxon>Insecta</taxon>
        <taxon>Pterygota</taxon>
        <taxon>Neoptera</taxon>
        <taxon>Endopterygota</taxon>
        <taxon>Lepidoptera</taxon>
        <taxon>Glossata</taxon>
        <taxon>Ditrysia</taxon>
        <taxon>Geometroidea</taxon>
        <taxon>Geometridae</taxon>
        <taxon>Larentiinae</taxon>
        <taxon>Operophtera</taxon>
    </lineage>
</organism>
<evidence type="ECO:0000313" key="2">
    <source>
        <dbReference type="Proteomes" id="UP000037510"/>
    </source>
</evidence>
<sequence>MMRTQLELLVQGLDRQETASRRKVLLFHGLVESTESVVEDSIIHLLTNQVKLSNISPEQLAACHRLGTNTSKPRPVMVRFANYKIRNLVWNSKTSLKNTGITVSEFLTKSRHDVFTAAQTRGGKRGGARRCARVVFSSV</sequence>
<name>A0A0L7LBY4_OPEBR</name>
<dbReference type="AlphaFoldDB" id="A0A0L7LBY4"/>
<accession>A0A0L7LBY4</accession>
<evidence type="ECO:0008006" key="3">
    <source>
        <dbReference type="Google" id="ProtNLM"/>
    </source>
</evidence>
<gene>
    <name evidence="1" type="ORF">OBRU01_04276</name>
</gene>
<comment type="caution">
    <text evidence="1">The sequence shown here is derived from an EMBL/GenBank/DDBJ whole genome shotgun (WGS) entry which is preliminary data.</text>
</comment>
<dbReference type="Gene3D" id="3.30.70.1820">
    <property type="entry name" value="L1 transposable element, RRM domain"/>
    <property type="match status" value="1"/>
</dbReference>
<dbReference type="EMBL" id="JTDY01001855">
    <property type="protein sequence ID" value="KOB72711.1"/>
    <property type="molecule type" value="Genomic_DNA"/>
</dbReference>
<dbReference type="Proteomes" id="UP000037510">
    <property type="component" value="Unassembled WGS sequence"/>
</dbReference>
<proteinExistence type="predicted"/>
<keyword evidence="2" id="KW-1185">Reference proteome</keyword>
<protein>
    <recommendedName>
        <fullName evidence="3">Endonuclease-reverse transcriptase</fullName>
    </recommendedName>
</protein>